<organism evidence="1 2">
    <name type="scientific">Sphenostylis stenocarpa</name>
    <dbReference type="NCBI Taxonomy" id="92480"/>
    <lineage>
        <taxon>Eukaryota</taxon>
        <taxon>Viridiplantae</taxon>
        <taxon>Streptophyta</taxon>
        <taxon>Embryophyta</taxon>
        <taxon>Tracheophyta</taxon>
        <taxon>Spermatophyta</taxon>
        <taxon>Magnoliopsida</taxon>
        <taxon>eudicotyledons</taxon>
        <taxon>Gunneridae</taxon>
        <taxon>Pentapetalae</taxon>
        <taxon>rosids</taxon>
        <taxon>fabids</taxon>
        <taxon>Fabales</taxon>
        <taxon>Fabaceae</taxon>
        <taxon>Papilionoideae</taxon>
        <taxon>50 kb inversion clade</taxon>
        <taxon>NPAAA clade</taxon>
        <taxon>indigoferoid/millettioid clade</taxon>
        <taxon>Phaseoleae</taxon>
        <taxon>Sphenostylis</taxon>
    </lineage>
</organism>
<evidence type="ECO:0000313" key="2">
    <source>
        <dbReference type="Proteomes" id="UP001189624"/>
    </source>
</evidence>
<dbReference type="SUPFAM" id="SSF48452">
    <property type="entry name" value="TPR-like"/>
    <property type="match status" value="1"/>
</dbReference>
<dbReference type="AlphaFoldDB" id="A0AA86SYK1"/>
<dbReference type="Proteomes" id="UP001189624">
    <property type="component" value="Chromosome 3"/>
</dbReference>
<reference evidence="1" key="1">
    <citation type="submission" date="2023-10" db="EMBL/GenBank/DDBJ databases">
        <authorList>
            <person name="Domelevo Entfellner J.-B."/>
        </authorList>
    </citation>
    <scope>NUCLEOTIDE SEQUENCE</scope>
</reference>
<sequence length="74" mass="8233">MVDGTKAKGNAAFPTGDFTTAVRHFSVALAPFNHHWTLHRGFGQQKYPAAMNTEAIKRNPKDDPKVIILIDKRS</sequence>
<protein>
    <submittedName>
        <fullName evidence="1">Uncharacterized protein</fullName>
    </submittedName>
</protein>
<accession>A0AA86SYK1</accession>
<dbReference type="InterPro" id="IPR011990">
    <property type="entry name" value="TPR-like_helical_dom_sf"/>
</dbReference>
<keyword evidence="2" id="KW-1185">Reference proteome</keyword>
<proteinExistence type="predicted"/>
<dbReference type="EMBL" id="OY731400">
    <property type="protein sequence ID" value="CAJ1943444.1"/>
    <property type="molecule type" value="Genomic_DNA"/>
</dbReference>
<dbReference type="Gramene" id="rna-AYBTSS11_LOCUS11359">
    <property type="protein sequence ID" value="CAJ1943444.1"/>
    <property type="gene ID" value="gene-AYBTSS11_LOCUS11359"/>
</dbReference>
<name>A0AA86SYK1_9FABA</name>
<gene>
    <name evidence="1" type="ORF">AYBTSS11_LOCUS11359</name>
</gene>
<evidence type="ECO:0000313" key="1">
    <source>
        <dbReference type="EMBL" id="CAJ1943444.1"/>
    </source>
</evidence>